<proteinExistence type="inferred from homology"/>
<feature type="region of interest" description="Disordered" evidence="2">
    <location>
        <begin position="1"/>
        <end position="50"/>
    </location>
</feature>
<name>A0AAW2Z0V4_9EUKA</name>
<feature type="compositionally biased region" description="Acidic residues" evidence="2">
    <location>
        <begin position="258"/>
        <end position="270"/>
    </location>
</feature>
<keyword evidence="1" id="KW-0648">Protein biosynthesis</keyword>
<keyword evidence="4" id="KW-1185">Reference proteome</keyword>
<evidence type="ECO:0000313" key="3">
    <source>
        <dbReference type="EMBL" id="KAL0482892.1"/>
    </source>
</evidence>
<dbReference type="GO" id="GO:0003743">
    <property type="term" value="F:translation initiation factor activity"/>
    <property type="evidence" value="ECO:0007669"/>
    <property type="project" value="UniProtKB-KW"/>
</dbReference>
<dbReference type="PANTHER" id="PTHR11960:SF18">
    <property type="entry name" value="EUKARYOTIC TRANSLATION INITIATION FACTOR 4E HOMOLOGOUS PROTEIN, ISOFORM B"/>
    <property type="match status" value="1"/>
</dbReference>
<dbReference type="InterPro" id="IPR023398">
    <property type="entry name" value="TIF_eIF4e-like"/>
</dbReference>
<dbReference type="GO" id="GO:0000340">
    <property type="term" value="F:RNA 7-methylguanosine cap binding"/>
    <property type="evidence" value="ECO:0007669"/>
    <property type="project" value="TreeGrafter"/>
</dbReference>
<dbReference type="PROSITE" id="PS00813">
    <property type="entry name" value="IF4E"/>
    <property type="match status" value="1"/>
</dbReference>
<feature type="compositionally biased region" description="Polar residues" evidence="2">
    <location>
        <begin position="36"/>
        <end position="50"/>
    </location>
</feature>
<evidence type="ECO:0000313" key="4">
    <source>
        <dbReference type="Proteomes" id="UP001431209"/>
    </source>
</evidence>
<accession>A0AAW2Z0V4</accession>
<dbReference type="Gene3D" id="3.30.760.10">
    <property type="entry name" value="RNA Cap, Translation Initiation Factor Eif4e"/>
    <property type="match status" value="1"/>
</dbReference>
<dbReference type="EMBL" id="JAOPGA020000904">
    <property type="protein sequence ID" value="KAL0482892.1"/>
    <property type="molecule type" value="Genomic_DNA"/>
</dbReference>
<dbReference type="GO" id="GO:0016281">
    <property type="term" value="C:eukaryotic translation initiation factor 4F complex"/>
    <property type="evidence" value="ECO:0007669"/>
    <property type="project" value="TreeGrafter"/>
</dbReference>
<dbReference type="InterPro" id="IPR001040">
    <property type="entry name" value="TIF_eIF_4E"/>
</dbReference>
<dbReference type="Pfam" id="PF01652">
    <property type="entry name" value="IF4E"/>
    <property type="match status" value="1"/>
</dbReference>
<dbReference type="SUPFAM" id="SSF55418">
    <property type="entry name" value="eIF4e-like"/>
    <property type="match status" value="1"/>
</dbReference>
<dbReference type="PANTHER" id="PTHR11960">
    <property type="entry name" value="EUKARYOTIC TRANSLATION INITIATION FACTOR 4E RELATED"/>
    <property type="match status" value="1"/>
</dbReference>
<reference evidence="3 4" key="1">
    <citation type="submission" date="2024-03" db="EMBL/GenBank/DDBJ databases">
        <title>The Acrasis kona genome and developmental transcriptomes reveal deep origins of eukaryotic multicellular pathways.</title>
        <authorList>
            <person name="Sheikh S."/>
            <person name="Fu C.-J."/>
            <person name="Brown M.W."/>
            <person name="Baldauf S.L."/>
        </authorList>
    </citation>
    <scope>NUCLEOTIDE SEQUENCE [LARGE SCALE GENOMIC DNA]</scope>
    <source>
        <strain evidence="3 4">ATCC MYA-3509</strain>
    </source>
</reference>
<gene>
    <name evidence="3" type="ORF">AKO1_014185</name>
</gene>
<keyword evidence="1 3" id="KW-0396">Initiation factor</keyword>
<comment type="similarity">
    <text evidence="1">Belongs to the eukaryotic initiation factor 4E family.</text>
</comment>
<dbReference type="InterPro" id="IPR019770">
    <property type="entry name" value="TIF_eIF_4E_CS"/>
</dbReference>
<evidence type="ECO:0000256" key="1">
    <source>
        <dbReference type="RuleBase" id="RU004374"/>
    </source>
</evidence>
<organism evidence="3 4">
    <name type="scientific">Acrasis kona</name>
    <dbReference type="NCBI Taxonomy" id="1008807"/>
    <lineage>
        <taxon>Eukaryota</taxon>
        <taxon>Discoba</taxon>
        <taxon>Heterolobosea</taxon>
        <taxon>Tetramitia</taxon>
        <taxon>Eutetramitia</taxon>
        <taxon>Acrasidae</taxon>
        <taxon>Acrasis</taxon>
    </lineage>
</organism>
<dbReference type="Proteomes" id="UP001431209">
    <property type="component" value="Unassembled WGS sequence"/>
</dbReference>
<evidence type="ECO:0000256" key="2">
    <source>
        <dbReference type="SAM" id="MobiDB-lite"/>
    </source>
</evidence>
<sequence>MSEPQEDTIQDAPQGDSWTTVPATKRKYTPRKFADQKTSTPTTPVSANTQPNVSIFDNTVSKKKQSLHTAYSFWFFRKERGGSEEYEENMKKIGDFETVDGFWGFYSHLVRPNDMPLPSDYHLFRKGIKPMWEDENNLKGGKWMIRLKKEYTPRLWEDLLLAVVGDQFDVGDELCGVVLSLRDHDIISVWNRTADNEKVRLKIRNTLIYLLDLPVGTKMDYRAHEASLQTGQPAGIPPKFTSETYVVKPRTSTTQGEEGAEQQEEEEVEAETTKDE</sequence>
<protein>
    <submittedName>
        <fullName evidence="3">Translation initiation factor 4E</fullName>
    </submittedName>
</protein>
<keyword evidence="1" id="KW-0694">RNA-binding</keyword>
<dbReference type="AlphaFoldDB" id="A0AAW2Z0V4"/>
<feature type="region of interest" description="Disordered" evidence="2">
    <location>
        <begin position="248"/>
        <end position="276"/>
    </location>
</feature>
<comment type="caution">
    <text evidence="3">The sequence shown here is derived from an EMBL/GenBank/DDBJ whole genome shotgun (WGS) entry which is preliminary data.</text>
</comment>